<dbReference type="InterPro" id="IPR046848">
    <property type="entry name" value="E_motif"/>
</dbReference>
<dbReference type="InterPro" id="IPR046960">
    <property type="entry name" value="PPR_At4g14850-like_plant"/>
</dbReference>
<accession>A0A5K1FUD4</accession>
<dbReference type="Pfam" id="PF20431">
    <property type="entry name" value="E_motif"/>
    <property type="match status" value="1"/>
</dbReference>
<organism evidence="6">
    <name type="scientific">Nymphaea colorata</name>
    <name type="common">pocket water lily</name>
    <dbReference type="NCBI Taxonomy" id="210225"/>
    <lineage>
        <taxon>Eukaryota</taxon>
        <taxon>Viridiplantae</taxon>
        <taxon>Streptophyta</taxon>
        <taxon>Embryophyta</taxon>
        <taxon>Tracheophyta</taxon>
        <taxon>Spermatophyta</taxon>
        <taxon>Magnoliopsida</taxon>
        <taxon>Nymphaeales</taxon>
        <taxon>Nymphaeaceae</taxon>
        <taxon>Nymphaea</taxon>
    </lineage>
</organism>
<dbReference type="Pfam" id="PF13041">
    <property type="entry name" value="PPR_2"/>
    <property type="match status" value="3"/>
</dbReference>
<evidence type="ECO:0000256" key="5">
    <source>
        <dbReference type="PROSITE-ProRule" id="PRU00708"/>
    </source>
</evidence>
<feature type="repeat" description="PPR" evidence="5">
    <location>
        <begin position="367"/>
        <end position="401"/>
    </location>
</feature>
<dbReference type="InterPro" id="IPR002885">
    <property type="entry name" value="PPR_rpt"/>
</dbReference>
<sequence>MEYTKMCCFIQPLMKRIALTSHLLHAPNSLVSLPFITSSQSSNLACPASSSDLDICDDGEGPTASGIIIQDKDLLRKSKGSRHGLYLLDLMDEEKIRPDVQTYSRMLKKCTKMERLTEGRILHAHIMKSKFKNDLFFKNSIINMYAKCGSLEEAHQAFNNMPLRDVVSWTALITGYSQNDRYEEAVMLFVEMLRHQIVPNQFTIASVLRACASAANVCMGKQVHSFSFRIHCNTDVYVGSALVDMYARCGDMNCAHVVFDGMPERNEVSWNALIAGYARKGEGENALEQFWKMQQAGVEATHFTYSSVFSACASIGALEQGKWVHAHMIKTGHKLIAFMGNTLLDMYAKSGSIEDARKVFDRLSNAEVVSWNSMLTGCAQHGLGKEAVRRFEDMLQSGVVPNEVSFLCVLTACSHAGLLSEGKHYFELMKKYEIEPLIEHYVTMIDLYGRAGLLDQAEQFIKDMPIKPTAAVWGALLGACRMHGNIELGKYAAERVFELDHLDSGPPVILSNIYASAGRYKEAARVRKMMKDVGVKKEPAYSWVEIESSVAPTCQGNKRNLLEMS</sequence>
<evidence type="ECO:0000256" key="2">
    <source>
        <dbReference type="ARBA" id="ARBA00022737"/>
    </source>
</evidence>
<evidence type="ECO:0000256" key="4">
    <source>
        <dbReference type="ARBA" id="ARBA00023128"/>
    </source>
</evidence>
<keyword evidence="3" id="KW-0809">Transit peptide</keyword>
<evidence type="ECO:0008006" key="7">
    <source>
        <dbReference type="Google" id="ProtNLM"/>
    </source>
</evidence>
<protein>
    <recommendedName>
        <fullName evidence="7">Pentacotripeptide-repeat region of PRORP domain-containing protein</fullName>
    </recommendedName>
</protein>
<proteinExistence type="predicted"/>
<evidence type="ECO:0000256" key="3">
    <source>
        <dbReference type="ARBA" id="ARBA00022946"/>
    </source>
</evidence>
<dbReference type="GO" id="GO:0005739">
    <property type="term" value="C:mitochondrion"/>
    <property type="evidence" value="ECO:0007669"/>
    <property type="project" value="UniProtKB-SubCell"/>
</dbReference>
<dbReference type="FunFam" id="1.25.40.10:FF:000517">
    <property type="entry name" value="Pentatricopeptide repeat-containing protein At1g50270"/>
    <property type="match status" value="1"/>
</dbReference>
<feature type="repeat" description="PPR" evidence="5">
    <location>
        <begin position="266"/>
        <end position="300"/>
    </location>
</feature>
<dbReference type="PANTHER" id="PTHR47926">
    <property type="entry name" value="PENTATRICOPEPTIDE REPEAT-CONTAINING PROTEIN"/>
    <property type="match status" value="1"/>
</dbReference>
<comment type="subcellular location">
    <subcellularLocation>
        <location evidence="1">Mitochondrion</location>
    </subcellularLocation>
</comment>
<dbReference type="Pfam" id="PF01535">
    <property type="entry name" value="PPR"/>
    <property type="match status" value="3"/>
</dbReference>
<gene>
    <name evidence="6" type="ORF">NYM_LOCUS25529</name>
</gene>
<dbReference type="GO" id="GO:0009451">
    <property type="term" value="P:RNA modification"/>
    <property type="evidence" value="ECO:0007669"/>
    <property type="project" value="InterPro"/>
</dbReference>
<feature type="repeat" description="PPR" evidence="5">
    <location>
        <begin position="165"/>
        <end position="199"/>
    </location>
</feature>
<keyword evidence="4" id="KW-0496">Mitochondrion</keyword>
<feature type="repeat" description="PPR" evidence="5">
    <location>
        <begin position="402"/>
        <end position="436"/>
    </location>
</feature>
<dbReference type="NCBIfam" id="TIGR00756">
    <property type="entry name" value="PPR"/>
    <property type="match status" value="4"/>
</dbReference>
<dbReference type="GO" id="GO:0003723">
    <property type="term" value="F:RNA binding"/>
    <property type="evidence" value="ECO:0007669"/>
    <property type="project" value="InterPro"/>
</dbReference>
<dbReference type="AlphaFoldDB" id="A0A5K1FUD4"/>
<keyword evidence="2" id="KW-0677">Repeat</keyword>
<dbReference type="EMBL" id="LR721786">
    <property type="protein sequence ID" value="VVW67458.1"/>
    <property type="molecule type" value="Genomic_DNA"/>
</dbReference>
<evidence type="ECO:0000313" key="6">
    <source>
        <dbReference type="EMBL" id="VVW67458.1"/>
    </source>
</evidence>
<dbReference type="FunFam" id="1.25.40.10:FF:000501">
    <property type="entry name" value="Putative pentatricopeptide repeat-containing protein mitochondrial"/>
    <property type="match status" value="1"/>
</dbReference>
<dbReference type="Gramene" id="NC8G0216050.1">
    <property type="protein sequence ID" value="NC8G0216050.1:cds"/>
    <property type="gene ID" value="NC8G0216050"/>
</dbReference>
<name>A0A5K1FUD4_9MAGN</name>
<dbReference type="Gene3D" id="1.25.40.10">
    <property type="entry name" value="Tetratricopeptide repeat domain"/>
    <property type="match status" value="3"/>
</dbReference>
<feature type="repeat" description="PPR" evidence="5">
    <location>
        <begin position="301"/>
        <end position="335"/>
    </location>
</feature>
<reference evidence="6" key="1">
    <citation type="submission" date="2019-09" db="EMBL/GenBank/DDBJ databases">
        <authorList>
            <person name="Zhang L."/>
        </authorList>
    </citation>
    <scope>NUCLEOTIDE SEQUENCE</scope>
</reference>
<dbReference type="PROSITE" id="PS51375">
    <property type="entry name" value="PPR"/>
    <property type="match status" value="5"/>
</dbReference>
<dbReference type="FunFam" id="1.25.40.10:FF:000711">
    <property type="entry name" value="Tetratricopeptide repeat (TPR)-like superfamily protein"/>
    <property type="match status" value="1"/>
</dbReference>
<dbReference type="InterPro" id="IPR011990">
    <property type="entry name" value="TPR-like_helical_dom_sf"/>
</dbReference>
<evidence type="ECO:0000256" key="1">
    <source>
        <dbReference type="ARBA" id="ARBA00004173"/>
    </source>
</evidence>
<dbReference type="PANTHER" id="PTHR47926:SF502">
    <property type="entry name" value="SELENIUM BINDING PROTEIN"/>
    <property type="match status" value="1"/>
</dbReference>